<evidence type="ECO:0000313" key="2">
    <source>
        <dbReference type="Proteomes" id="UP000217257"/>
    </source>
</evidence>
<evidence type="ECO:0008006" key="3">
    <source>
        <dbReference type="Google" id="ProtNLM"/>
    </source>
</evidence>
<dbReference type="PROSITE" id="PS51257">
    <property type="entry name" value="PROKAR_LIPOPROTEIN"/>
    <property type="match status" value="1"/>
</dbReference>
<reference evidence="1 2" key="1">
    <citation type="submission" date="2017-06" db="EMBL/GenBank/DDBJ databases">
        <title>Sequencing and comparative analysis of myxobacterial genomes.</title>
        <authorList>
            <person name="Rupp O."/>
            <person name="Goesmann A."/>
            <person name="Sogaard-Andersen L."/>
        </authorList>
    </citation>
    <scope>NUCLEOTIDE SEQUENCE [LARGE SCALE GENOMIC DNA]</scope>
    <source>
        <strain evidence="1 2">DSM 52655</strain>
    </source>
</reference>
<dbReference type="Proteomes" id="UP000217257">
    <property type="component" value="Chromosome"/>
</dbReference>
<proteinExistence type="predicted"/>
<dbReference type="EMBL" id="CP022098">
    <property type="protein sequence ID" value="ATB39727.1"/>
    <property type="molecule type" value="Genomic_DNA"/>
</dbReference>
<gene>
    <name evidence="1" type="ORF">CYFUS_005175</name>
</gene>
<organism evidence="1 2">
    <name type="scientific">Cystobacter fuscus</name>
    <dbReference type="NCBI Taxonomy" id="43"/>
    <lineage>
        <taxon>Bacteria</taxon>
        <taxon>Pseudomonadati</taxon>
        <taxon>Myxococcota</taxon>
        <taxon>Myxococcia</taxon>
        <taxon>Myxococcales</taxon>
        <taxon>Cystobacterineae</taxon>
        <taxon>Archangiaceae</taxon>
        <taxon>Cystobacter</taxon>
    </lineage>
</organism>
<dbReference type="RefSeq" id="WP_095987714.1">
    <property type="nucleotide sequence ID" value="NZ_CP022098.1"/>
</dbReference>
<dbReference type="KEGG" id="cfus:CYFUS_005175"/>
<evidence type="ECO:0000313" key="1">
    <source>
        <dbReference type="EMBL" id="ATB39727.1"/>
    </source>
</evidence>
<name>A0A250J874_9BACT</name>
<protein>
    <recommendedName>
        <fullName evidence="3">Lipoprotein</fullName>
    </recommendedName>
</protein>
<accession>A0A250J874</accession>
<dbReference type="AlphaFoldDB" id="A0A250J874"/>
<sequence>MSKRLIPVLATVLSACEPSSTLKPFQILDVTPLTQKTNESTSVRVRLDTDPAFLVDYGEPAARMVGQPQLVMGSRTLPLTYLGHGLFEGTVEPLAVGQYTVGVNLGDGREATFATPYVVTAVQPELPVARATYDFTRIEPQVQGRPFLVTITVNVRGQVEGAPPYEGTAVLAVYSGGKSAFEVQLGPFGAGKIQQEVIIDQSGDDFVAKIEDALGEQAFSNAFPVAPSES</sequence>